<keyword evidence="3" id="KW-1185">Reference proteome</keyword>
<keyword evidence="1" id="KW-0732">Signal</keyword>
<dbReference type="Proteomes" id="UP000236311">
    <property type="component" value="Unassembled WGS sequence"/>
</dbReference>
<dbReference type="EMBL" id="OFSM01000011">
    <property type="protein sequence ID" value="SOY29761.1"/>
    <property type="molecule type" value="Genomic_DNA"/>
</dbReference>
<gene>
    <name evidence="2" type="ORF">AMURIS_02482</name>
</gene>
<evidence type="ECO:0000313" key="2">
    <source>
        <dbReference type="EMBL" id="SOY29761.1"/>
    </source>
</evidence>
<dbReference type="OrthoDB" id="9796558at2"/>
<protein>
    <recommendedName>
        <fullName evidence="4">Lipoprotein</fullName>
    </recommendedName>
</protein>
<dbReference type="AlphaFoldDB" id="A0A2K4ZH25"/>
<sequence length="158" mass="17983">MCKKAKMIFAALIVMMALTACGEDPALTRFRQSMDAFCTKISEIDTSINGIDAQSDTATTELLGYLDDLDAAFRTFANLDFPDEFDYLEDLAKESSEYMTEAVKSYHEAYGNDSYNEYTAEYARQNYSRAYKRVQIIISFLHGEEPTDADLTIEYENE</sequence>
<accession>A0A2K4ZH25</accession>
<evidence type="ECO:0008006" key="4">
    <source>
        <dbReference type="Google" id="ProtNLM"/>
    </source>
</evidence>
<name>A0A2K4ZH25_9FIRM</name>
<reference evidence="2 3" key="1">
    <citation type="submission" date="2018-01" db="EMBL/GenBank/DDBJ databases">
        <authorList>
            <person name="Gaut B.S."/>
            <person name="Morton B.R."/>
            <person name="Clegg M.T."/>
            <person name="Duvall M.R."/>
        </authorList>
    </citation>
    <scope>NUCLEOTIDE SEQUENCE [LARGE SCALE GENOMIC DNA]</scope>
    <source>
        <strain evidence="2">GP69</strain>
    </source>
</reference>
<feature type="signal peptide" evidence="1">
    <location>
        <begin position="1"/>
        <end position="22"/>
    </location>
</feature>
<evidence type="ECO:0000313" key="3">
    <source>
        <dbReference type="Proteomes" id="UP000236311"/>
    </source>
</evidence>
<dbReference type="RefSeq" id="WP_103239836.1">
    <property type="nucleotide sequence ID" value="NZ_CANRXC010000006.1"/>
</dbReference>
<dbReference type="PROSITE" id="PS51257">
    <property type="entry name" value="PROKAR_LIPOPROTEIN"/>
    <property type="match status" value="1"/>
</dbReference>
<evidence type="ECO:0000256" key="1">
    <source>
        <dbReference type="SAM" id="SignalP"/>
    </source>
</evidence>
<feature type="chain" id="PRO_5014388801" description="Lipoprotein" evidence="1">
    <location>
        <begin position="23"/>
        <end position="158"/>
    </location>
</feature>
<organism evidence="2 3">
    <name type="scientific">Acetatifactor muris</name>
    <dbReference type="NCBI Taxonomy" id="879566"/>
    <lineage>
        <taxon>Bacteria</taxon>
        <taxon>Bacillati</taxon>
        <taxon>Bacillota</taxon>
        <taxon>Clostridia</taxon>
        <taxon>Lachnospirales</taxon>
        <taxon>Lachnospiraceae</taxon>
        <taxon>Acetatifactor</taxon>
    </lineage>
</organism>
<proteinExistence type="predicted"/>